<sequence>MDNFNENIKNIENIDNLQYMVDNNDKIGYGLVLGSIVENINKTLPRFIIFKPKIIKYYKKSSCSRKKKTYQDKKWKYITNLVSCDPKDCSYCLKFYVNKNDFLSKYDAILDKTASIKPFIKKNIQVIFHDGEIQDYIIYKKLQVKFDFFYIPLEIYNYVKANIDLKKTIQVLELLGPKQIDIAIKKIDGSESERGLGGSTDIGGFQLINNVSRSDSEKIDHSTEYTLKMGFFFEIDDLIEHISAVKHIFMSKDDYNKDFELRYLIRSRIESYLKSYSRLVYVKHLSAVENKLQSSLKNVYIKLDLEYKSCFKTYGESIIKIICEFYDVEELASVKNVPLNEHGFIIIKNKFLNSGNNDSNILKNNIKILIDKIMTKYNIKYIHDMIINNDADVSEMINIQSEDIDKYNKTYNSVETYNDIQMLVDYIMTDVNFVPLNNKGFLVIKSKGEEEYLYEIRIFFKRVLEKFNIGTAYNCLNDFFKAPHYDQNNKTKYPEERSSMPKLNVPFPPKNINEAQSSRRSTVINFNTSPRFDPTRFDATRSMDDVEDMDNYNLLERQNTLFKTFDTYEDIIKYIEQFLNDPYNTSVNMVGFEKLKRYGRFDINNKHAVKNIRIFLTRFIERHTIDIKYLDIYNKLPKEQQLLIFTKYSSLKSIQKDPNYYKYLNNIISKLEQDVYFAESKAIDKKYKRDINKNKKLIQKHIIKPCEFKNIILKKTEPKINNDPHLGVVIEDRVNIILEPKNYLNTDSKHNIAFLTNL</sequence>
<accession>A0A6C0ELN6</accession>
<dbReference type="AlphaFoldDB" id="A0A6C0ELN6"/>
<reference evidence="1" key="1">
    <citation type="journal article" date="2020" name="Nature">
        <title>Giant virus diversity and host interactions through global metagenomics.</title>
        <authorList>
            <person name="Schulz F."/>
            <person name="Roux S."/>
            <person name="Paez-Espino D."/>
            <person name="Jungbluth S."/>
            <person name="Walsh D.A."/>
            <person name="Denef V.J."/>
            <person name="McMahon K.D."/>
            <person name="Konstantinidis K.T."/>
            <person name="Eloe-Fadrosh E.A."/>
            <person name="Kyrpides N.C."/>
            <person name="Woyke T."/>
        </authorList>
    </citation>
    <scope>NUCLEOTIDE SEQUENCE</scope>
    <source>
        <strain evidence="1">GVMAG-M-3300001351-8</strain>
    </source>
</reference>
<name>A0A6C0ELN6_9ZZZZ</name>
<evidence type="ECO:0000313" key="1">
    <source>
        <dbReference type="EMBL" id="QHT29209.1"/>
    </source>
</evidence>
<organism evidence="1">
    <name type="scientific">viral metagenome</name>
    <dbReference type="NCBI Taxonomy" id="1070528"/>
    <lineage>
        <taxon>unclassified sequences</taxon>
        <taxon>metagenomes</taxon>
        <taxon>organismal metagenomes</taxon>
    </lineage>
</organism>
<proteinExistence type="predicted"/>
<dbReference type="EMBL" id="MN738871">
    <property type="protein sequence ID" value="QHT29209.1"/>
    <property type="molecule type" value="Genomic_DNA"/>
</dbReference>
<protein>
    <submittedName>
        <fullName evidence="1">Uncharacterized protein</fullName>
    </submittedName>
</protein>